<name>A0A4U5NWX7_STECR</name>
<dbReference type="EMBL" id="AZBU02000003">
    <property type="protein sequence ID" value="TKR88058.1"/>
    <property type="molecule type" value="Genomic_DNA"/>
</dbReference>
<reference evidence="1 2" key="2">
    <citation type="journal article" date="2019" name="G3 (Bethesda)">
        <title>Hybrid Assembly of the Genome of the Entomopathogenic Nematode Steinernema carpocapsae Identifies the X-Chromosome.</title>
        <authorList>
            <person name="Serra L."/>
            <person name="Macchietto M."/>
            <person name="Macias-Munoz A."/>
            <person name="McGill C.J."/>
            <person name="Rodriguez I.M."/>
            <person name="Rodriguez B."/>
            <person name="Murad R."/>
            <person name="Mortazavi A."/>
        </authorList>
    </citation>
    <scope>NUCLEOTIDE SEQUENCE [LARGE SCALE GENOMIC DNA]</scope>
    <source>
        <strain evidence="1 2">ALL</strain>
    </source>
</reference>
<protein>
    <submittedName>
        <fullName evidence="1">Uncharacterized protein</fullName>
    </submittedName>
</protein>
<dbReference type="Proteomes" id="UP000298663">
    <property type="component" value="Unassembled WGS sequence"/>
</dbReference>
<proteinExistence type="predicted"/>
<comment type="caution">
    <text evidence="1">The sequence shown here is derived from an EMBL/GenBank/DDBJ whole genome shotgun (WGS) entry which is preliminary data.</text>
</comment>
<accession>A0A4U5NWX7</accession>
<sequence>MTHPNPAFKTAVKSTFSKIRIFKDAPALRPRLTCLTLLIGVFASSLHGCGKMSDGCILKPEMRRGLYEQVAHKEDDGEGKDVAGWKRLLQFEKTMT</sequence>
<reference evidence="1 2" key="1">
    <citation type="journal article" date="2015" name="Genome Biol.">
        <title>Comparative genomics of Steinernema reveals deeply conserved gene regulatory networks.</title>
        <authorList>
            <person name="Dillman A.R."/>
            <person name="Macchietto M."/>
            <person name="Porter C.F."/>
            <person name="Rogers A."/>
            <person name="Williams B."/>
            <person name="Antoshechkin I."/>
            <person name="Lee M.M."/>
            <person name="Goodwin Z."/>
            <person name="Lu X."/>
            <person name="Lewis E.E."/>
            <person name="Goodrich-Blair H."/>
            <person name="Stock S.P."/>
            <person name="Adams B.J."/>
            <person name="Sternberg P.W."/>
            <person name="Mortazavi A."/>
        </authorList>
    </citation>
    <scope>NUCLEOTIDE SEQUENCE [LARGE SCALE GENOMIC DNA]</scope>
    <source>
        <strain evidence="1 2">ALL</strain>
    </source>
</reference>
<gene>
    <name evidence="1" type="ORF">L596_012356</name>
</gene>
<evidence type="ECO:0000313" key="2">
    <source>
        <dbReference type="Proteomes" id="UP000298663"/>
    </source>
</evidence>
<dbReference type="AlphaFoldDB" id="A0A4U5NWX7"/>
<organism evidence="1 2">
    <name type="scientific">Steinernema carpocapsae</name>
    <name type="common">Entomopathogenic nematode</name>
    <dbReference type="NCBI Taxonomy" id="34508"/>
    <lineage>
        <taxon>Eukaryota</taxon>
        <taxon>Metazoa</taxon>
        <taxon>Ecdysozoa</taxon>
        <taxon>Nematoda</taxon>
        <taxon>Chromadorea</taxon>
        <taxon>Rhabditida</taxon>
        <taxon>Tylenchina</taxon>
        <taxon>Panagrolaimomorpha</taxon>
        <taxon>Strongyloidoidea</taxon>
        <taxon>Steinernematidae</taxon>
        <taxon>Steinernema</taxon>
    </lineage>
</organism>
<keyword evidence="2" id="KW-1185">Reference proteome</keyword>
<evidence type="ECO:0000313" key="1">
    <source>
        <dbReference type="EMBL" id="TKR88058.1"/>
    </source>
</evidence>